<dbReference type="PRINTS" id="PR00413">
    <property type="entry name" value="HADHALOGNASE"/>
</dbReference>
<dbReference type="EMBL" id="JACEOL010000018">
    <property type="protein sequence ID" value="MBA4601874.1"/>
    <property type="molecule type" value="Genomic_DNA"/>
</dbReference>
<dbReference type="InterPro" id="IPR006439">
    <property type="entry name" value="HAD-SF_hydro_IA"/>
</dbReference>
<evidence type="ECO:0000313" key="2">
    <source>
        <dbReference type="EMBL" id="MBA4601874.1"/>
    </source>
</evidence>
<dbReference type="InterPro" id="IPR036412">
    <property type="entry name" value="HAD-like_sf"/>
</dbReference>
<keyword evidence="3" id="KW-1185">Reference proteome</keyword>
<keyword evidence="1 2" id="KW-0378">Hydrolase</keyword>
<evidence type="ECO:0000256" key="1">
    <source>
        <dbReference type="ARBA" id="ARBA00022801"/>
    </source>
</evidence>
<dbReference type="SFLD" id="SFLDG01129">
    <property type="entry name" value="C1.5:_HAD__Beta-PGM__Phosphata"/>
    <property type="match status" value="1"/>
</dbReference>
<dbReference type="Pfam" id="PF00702">
    <property type="entry name" value="Hydrolase"/>
    <property type="match status" value="1"/>
</dbReference>
<name>A0A7W1XRF2_9BACL</name>
<dbReference type="InterPro" id="IPR023214">
    <property type="entry name" value="HAD_sf"/>
</dbReference>
<dbReference type="PANTHER" id="PTHR43316">
    <property type="entry name" value="HYDROLASE, HALOACID DELAHOGENASE-RELATED"/>
    <property type="match status" value="1"/>
</dbReference>
<evidence type="ECO:0000313" key="3">
    <source>
        <dbReference type="Proteomes" id="UP000538292"/>
    </source>
</evidence>
<sequence length="241" mass="27780">MIKACLFDLDGTLLPMDTMAFAKVYLNALASKVKHLISPQKLIKAIWQATEAVIRNDEEDLTNEQVFEREFIHLTGIRREEIWPYFDDFYAHEFPALSKYTQMSPLSRKVVETAILNGYKVVVATNPVFPEMAILERLRWAKIDDLPFEWITVYENSHFCKPNPRYYLSVAEKIGVHPEECVMIGNDMQEDMVASTVGMKTFFLTDYRIDLGKPVYPVDEEGSLQDLLAALENRTGPFKNE</sequence>
<gene>
    <name evidence="2" type="ORF">H2C83_05955</name>
</gene>
<dbReference type="InterPro" id="IPR051540">
    <property type="entry name" value="S-2-haloacid_dehalogenase"/>
</dbReference>
<dbReference type="Proteomes" id="UP000538292">
    <property type="component" value="Unassembled WGS sequence"/>
</dbReference>
<dbReference type="SFLD" id="SFLDS00003">
    <property type="entry name" value="Haloacid_Dehalogenase"/>
    <property type="match status" value="1"/>
</dbReference>
<dbReference type="AlphaFoldDB" id="A0A7W1XRF2"/>
<dbReference type="GO" id="GO:0016787">
    <property type="term" value="F:hydrolase activity"/>
    <property type="evidence" value="ECO:0007669"/>
    <property type="project" value="UniProtKB-KW"/>
</dbReference>
<organism evidence="2 3">
    <name type="scientific">Thermoactinomyces mirandus</name>
    <dbReference type="NCBI Taxonomy" id="2756294"/>
    <lineage>
        <taxon>Bacteria</taxon>
        <taxon>Bacillati</taxon>
        <taxon>Bacillota</taxon>
        <taxon>Bacilli</taxon>
        <taxon>Bacillales</taxon>
        <taxon>Thermoactinomycetaceae</taxon>
        <taxon>Thermoactinomyces</taxon>
    </lineage>
</organism>
<dbReference type="SUPFAM" id="SSF56784">
    <property type="entry name" value="HAD-like"/>
    <property type="match status" value="1"/>
</dbReference>
<proteinExistence type="predicted"/>
<accession>A0A7W1XRF2</accession>
<comment type="caution">
    <text evidence="2">The sequence shown here is derived from an EMBL/GenBank/DDBJ whole genome shotgun (WGS) entry which is preliminary data.</text>
</comment>
<protein>
    <submittedName>
        <fullName evidence="2">HAD family hydrolase</fullName>
    </submittedName>
</protein>
<dbReference type="NCBIfam" id="TIGR01549">
    <property type="entry name" value="HAD-SF-IA-v1"/>
    <property type="match status" value="1"/>
</dbReference>
<dbReference type="PANTHER" id="PTHR43316:SF3">
    <property type="entry name" value="HALOACID DEHALOGENASE, TYPE II (AFU_ORTHOLOGUE AFUA_2G07750)-RELATED"/>
    <property type="match status" value="1"/>
</dbReference>
<reference evidence="2 3" key="1">
    <citation type="submission" date="2020-07" db="EMBL/GenBank/DDBJ databases">
        <title>Thermoactinomyces phylogeny.</title>
        <authorList>
            <person name="Dunlap C."/>
        </authorList>
    </citation>
    <scope>NUCLEOTIDE SEQUENCE [LARGE SCALE GENOMIC DNA]</scope>
    <source>
        <strain evidence="2 3">AMNI-1</strain>
    </source>
</reference>
<dbReference type="RefSeq" id="WP_181738801.1">
    <property type="nucleotide sequence ID" value="NZ_JACEOL010000018.1"/>
</dbReference>
<dbReference type="Gene3D" id="3.40.50.1000">
    <property type="entry name" value="HAD superfamily/HAD-like"/>
    <property type="match status" value="1"/>
</dbReference>